<dbReference type="OrthoDB" id="10433280at2759"/>
<accession>A0A0V0TAA6</accession>
<sequence>MRIEEERRKKTEKGRSRCNDPEELKTDVLLCYSPDNSVRRIVLGNQLPTKSIVGTFFGPLSQRTQSERPTDRQVLMASAGKTRSKKLATNKDGLDQLLE</sequence>
<evidence type="ECO:0000313" key="2">
    <source>
        <dbReference type="EMBL" id="KRX35966.1"/>
    </source>
</evidence>
<evidence type="ECO:0000256" key="1">
    <source>
        <dbReference type="SAM" id="MobiDB-lite"/>
    </source>
</evidence>
<dbReference type="AlphaFoldDB" id="A0A0V0TAA6"/>
<reference evidence="2 3" key="1">
    <citation type="submission" date="2015-01" db="EMBL/GenBank/DDBJ databases">
        <title>Evolution of Trichinella species and genotypes.</title>
        <authorList>
            <person name="Korhonen P.K."/>
            <person name="Edoardo P."/>
            <person name="Giuseppe L.R."/>
            <person name="Gasser R.B."/>
        </authorList>
    </citation>
    <scope>NUCLEOTIDE SEQUENCE [LARGE SCALE GENOMIC DNA]</scope>
    <source>
        <strain evidence="2">ISS417</strain>
    </source>
</reference>
<evidence type="ECO:0000313" key="3">
    <source>
        <dbReference type="Proteomes" id="UP000055048"/>
    </source>
</evidence>
<organism evidence="2 3">
    <name type="scientific">Trichinella murrelli</name>
    <dbReference type="NCBI Taxonomy" id="144512"/>
    <lineage>
        <taxon>Eukaryota</taxon>
        <taxon>Metazoa</taxon>
        <taxon>Ecdysozoa</taxon>
        <taxon>Nematoda</taxon>
        <taxon>Enoplea</taxon>
        <taxon>Dorylaimia</taxon>
        <taxon>Trichinellida</taxon>
        <taxon>Trichinellidae</taxon>
        <taxon>Trichinella</taxon>
    </lineage>
</organism>
<comment type="caution">
    <text evidence="2">The sequence shown here is derived from an EMBL/GenBank/DDBJ whole genome shotgun (WGS) entry which is preliminary data.</text>
</comment>
<proteinExistence type="predicted"/>
<feature type="region of interest" description="Disordered" evidence="1">
    <location>
        <begin position="61"/>
        <end position="99"/>
    </location>
</feature>
<dbReference type="Proteomes" id="UP000055048">
    <property type="component" value="Unassembled WGS sequence"/>
</dbReference>
<feature type="region of interest" description="Disordered" evidence="1">
    <location>
        <begin position="1"/>
        <end position="20"/>
    </location>
</feature>
<gene>
    <name evidence="2" type="ORF">T05_14646</name>
</gene>
<keyword evidence="3" id="KW-1185">Reference proteome</keyword>
<dbReference type="EMBL" id="JYDJ01000396">
    <property type="protein sequence ID" value="KRX35966.1"/>
    <property type="molecule type" value="Genomic_DNA"/>
</dbReference>
<name>A0A0V0TAA6_9BILA</name>
<protein>
    <submittedName>
        <fullName evidence="2">Uncharacterized protein</fullName>
    </submittedName>
</protein>